<evidence type="ECO:0008006" key="4">
    <source>
        <dbReference type="Google" id="ProtNLM"/>
    </source>
</evidence>
<keyword evidence="3" id="KW-1185">Reference proteome</keyword>
<feature type="transmembrane region" description="Helical" evidence="1">
    <location>
        <begin position="392"/>
        <end position="410"/>
    </location>
</feature>
<evidence type="ECO:0000256" key="1">
    <source>
        <dbReference type="SAM" id="Phobius"/>
    </source>
</evidence>
<keyword evidence="1" id="KW-0472">Membrane</keyword>
<comment type="caution">
    <text evidence="2">The sequence shown here is derived from an EMBL/GenBank/DDBJ whole genome shotgun (WGS) entry which is preliminary data.</text>
</comment>
<dbReference type="AlphaFoldDB" id="A0A2P7S8S9"/>
<name>A0A2P7S8S9_9HYPH</name>
<feature type="transmembrane region" description="Helical" evidence="1">
    <location>
        <begin position="226"/>
        <end position="242"/>
    </location>
</feature>
<evidence type="ECO:0000313" key="2">
    <source>
        <dbReference type="EMBL" id="PSJ58893.1"/>
    </source>
</evidence>
<proteinExistence type="predicted"/>
<feature type="transmembrane region" description="Helical" evidence="1">
    <location>
        <begin position="361"/>
        <end position="380"/>
    </location>
</feature>
<accession>A0A2P7S8S9</accession>
<gene>
    <name evidence="2" type="ORF">C7I85_18215</name>
</gene>
<dbReference type="RefSeq" id="WP_106725427.1">
    <property type="nucleotide sequence ID" value="NZ_PXYL01000009.1"/>
</dbReference>
<reference evidence="2 3" key="1">
    <citation type="submission" date="2018-03" db="EMBL/GenBank/DDBJ databases">
        <title>The draft genome of Mesorhizobium soli JCM 19897.</title>
        <authorList>
            <person name="Li L."/>
            <person name="Liu L."/>
            <person name="Liang L."/>
            <person name="Wang T."/>
            <person name="Zhang X."/>
        </authorList>
    </citation>
    <scope>NUCLEOTIDE SEQUENCE [LARGE SCALE GENOMIC DNA]</scope>
    <source>
        <strain evidence="2 3">JCM 19897</strain>
    </source>
</reference>
<keyword evidence="1" id="KW-1133">Transmembrane helix</keyword>
<dbReference type="Proteomes" id="UP000240653">
    <property type="component" value="Unassembled WGS sequence"/>
</dbReference>
<feature type="transmembrane region" description="Helical" evidence="1">
    <location>
        <begin position="278"/>
        <end position="299"/>
    </location>
</feature>
<dbReference type="InterPro" id="IPR048041">
    <property type="entry name" value="VpsF-like"/>
</dbReference>
<evidence type="ECO:0000313" key="3">
    <source>
        <dbReference type="Proteomes" id="UP000240653"/>
    </source>
</evidence>
<feature type="transmembrane region" description="Helical" evidence="1">
    <location>
        <begin position="248"/>
        <end position="266"/>
    </location>
</feature>
<sequence>MAARWNIDDGPATASISSLPHGTGRGIVDLLFLIGVVALLSLSDFALEFFGLPYNSLGGSILSKIHPATYLFSLALGFAVVANRNPIGYLIDLLFRSMGSVFLLAACILLWVFISRYKGDQPASFLIDTLMGAALIFLLFADAGERTRLTIARAVHIIMVLNCFLAIAEGLSGWRLFPFVLGGREQTWEYRATALFGHPLIGALITGVYAVILMTVHDVRGLSERWRLPIVLLCMVTMPFIGSRTSFAVVFAMAAAVIGLKVLGFLRGGTVPIRMLLTLLVLAPLGIVAVTAMFQMGLFDNFLDRFMHDKGSAQTRIQLFNLLRDFSFRELLVGQTKLGLDTNVRWNGLTEGIENSWVGHLVRYGIVMSAVLWFGIAGWFVDMLRIGGRGAILPLAFVFLIISTTVGISGKTTMLTIPTVLILALVVRERTAGLPVTRPDRTDDVLSRIGRGTPPISAGSGRVRRHQKVELSN</sequence>
<feature type="transmembrane region" description="Helical" evidence="1">
    <location>
        <begin position="93"/>
        <end position="113"/>
    </location>
</feature>
<feature type="transmembrane region" description="Helical" evidence="1">
    <location>
        <begin position="30"/>
        <end position="52"/>
    </location>
</feature>
<feature type="transmembrane region" description="Helical" evidence="1">
    <location>
        <begin position="194"/>
        <end position="214"/>
    </location>
</feature>
<feature type="transmembrane region" description="Helical" evidence="1">
    <location>
        <begin position="125"/>
        <end position="143"/>
    </location>
</feature>
<protein>
    <recommendedName>
        <fullName evidence="4">O-antigen ligase domain-containing protein</fullName>
    </recommendedName>
</protein>
<organism evidence="2 3">
    <name type="scientific">Pseudaminobacter soli</name>
    <name type="common">ex Li et al. 2025</name>
    <dbReference type="NCBI Taxonomy" id="1295366"/>
    <lineage>
        <taxon>Bacteria</taxon>
        <taxon>Pseudomonadati</taxon>
        <taxon>Pseudomonadota</taxon>
        <taxon>Alphaproteobacteria</taxon>
        <taxon>Hyphomicrobiales</taxon>
        <taxon>Phyllobacteriaceae</taxon>
        <taxon>Pseudaminobacter</taxon>
    </lineage>
</organism>
<feature type="transmembrane region" description="Helical" evidence="1">
    <location>
        <begin position="64"/>
        <end position="81"/>
    </location>
</feature>
<dbReference type="NCBIfam" id="NF038256">
    <property type="entry name" value="exopoly_VpsF"/>
    <property type="match status" value="1"/>
</dbReference>
<dbReference type="EMBL" id="PXYL01000009">
    <property type="protein sequence ID" value="PSJ58893.1"/>
    <property type="molecule type" value="Genomic_DNA"/>
</dbReference>
<dbReference type="OrthoDB" id="7987387at2"/>
<keyword evidence="1" id="KW-0812">Transmembrane</keyword>
<feature type="transmembrane region" description="Helical" evidence="1">
    <location>
        <begin position="155"/>
        <end position="174"/>
    </location>
</feature>